<evidence type="ECO:0000313" key="3">
    <source>
        <dbReference type="Proteomes" id="UP000269669"/>
    </source>
</evidence>
<accession>A0A3R9P9N1</accession>
<dbReference type="Proteomes" id="UP000269669">
    <property type="component" value="Unassembled WGS sequence"/>
</dbReference>
<feature type="chain" id="PRO_5018534956" evidence="1">
    <location>
        <begin position="21"/>
        <end position="95"/>
    </location>
</feature>
<feature type="signal peptide" evidence="1">
    <location>
        <begin position="1"/>
        <end position="20"/>
    </location>
</feature>
<evidence type="ECO:0000313" key="2">
    <source>
        <dbReference type="EMBL" id="RSL16732.1"/>
    </source>
</evidence>
<comment type="caution">
    <text evidence="2">The sequence shown here is derived from an EMBL/GenBank/DDBJ whole genome shotgun (WGS) entry which is preliminary data.</text>
</comment>
<organism evidence="2 3">
    <name type="scientific">Edaphobacter aggregans</name>
    <dbReference type="NCBI Taxonomy" id="570835"/>
    <lineage>
        <taxon>Bacteria</taxon>
        <taxon>Pseudomonadati</taxon>
        <taxon>Acidobacteriota</taxon>
        <taxon>Terriglobia</taxon>
        <taxon>Terriglobales</taxon>
        <taxon>Acidobacteriaceae</taxon>
        <taxon>Edaphobacter</taxon>
    </lineage>
</organism>
<sequence length="95" mass="10509">MKRILAIFAVAIALVTAQSASGQFSSRLRAAEITYANSAYLNCYVNGVYYPVDSSFNVWAWNGFNWFIVGELVNNGGRYAVVRNDGIVFSAACYY</sequence>
<proteinExistence type="predicted"/>
<dbReference type="RefSeq" id="WP_125485302.1">
    <property type="nucleotide sequence ID" value="NZ_RSDW01000001.1"/>
</dbReference>
<dbReference type="EMBL" id="RSDW01000001">
    <property type="protein sequence ID" value="RSL16732.1"/>
    <property type="molecule type" value="Genomic_DNA"/>
</dbReference>
<keyword evidence="3" id="KW-1185">Reference proteome</keyword>
<dbReference type="AlphaFoldDB" id="A0A3R9P9N1"/>
<evidence type="ECO:0000256" key="1">
    <source>
        <dbReference type="SAM" id="SignalP"/>
    </source>
</evidence>
<protein>
    <submittedName>
        <fullName evidence="2">Uncharacterized protein</fullName>
    </submittedName>
</protein>
<reference evidence="2 3" key="1">
    <citation type="submission" date="2018-12" db="EMBL/GenBank/DDBJ databases">
        <title>Sequencing of bacterial isolates from soil warming experiment in Harvard Forest, Massachusetts, USA.</title>
        <authorList>
            <person name="Deangelis K."/>
        </authorList>
    </citation>
    <scope>NUCLEOTIDE SEQUENCE [LARGE SCALE GENOMIC DNA]</scope>
    <source>
        <strain evidence="2 3">EB153</strain>
    </source>
</reference>
<gene>
    <name evidence="2" type="ORF">EDE15_2255</name>
</gene>
<name>A0A3R9P9N1_9BACT</name>
<keyword evidence="1" id="KW-0732">Signal</keyword>